<reference evidence="2 3" key="1">
    <citation type="submission" date="2011-02" db="EMBL/GenBank/DDBJ databases">
        <authorList>
            <person name="Nelson K.E."/>
            <person name="Sutton G."/>
            <person name="Torralba M."/>
            <person name="Durkin S."/>
            <person name="Harkins D."/>
            <person name="Montgomery R."/>
            <person name="Ziemer C."/>
            <person name="Klaassens E."/>
            <person name="Ocuiv P."/>
            <person name="Morrison M."/>
        </authorList>
    </citation>
    <scope>NUCLEOTIDE SEQUENCE [LARGE SCALE GENOMIC DNA]</scope>
    <source>
        <strain evidence="2 3">8</strain>
    </source>
</reference>
<dbReference type="Pfam" id="PF14080">
    <property type="entry name" value="DUF4261"/>
    <property type="match status" value="1"/>
</dbReference>
<dbReference type="RefSeq" id="WP_002853421.1">
    <property type="nucleotide sequence ID" value="NZ_ADKM02000134.1"/>
</dbReference>
<evidence type="ECO:0000313" key="3">
    <source>
        <dbReference type="Proteomes" id="UP000004259"/>
    </source>
</evidence>
<sequence length="252" mass="28255">MAENTNNTEKKEGNVLAGFVLYKDANMDWARFRKSLKDDWGIETEDEVKDGALVFHTEGMVVACSLMPNPVPNKEAEECAKNNIMWKDGAEEVAKHQAHVMMAVMNKFDAMEQALLFAKIAYSLLKLDNAIGIYKNPTVYEKQFYMQFAESIKQGEMPVPIMLYTGMYLAKDGLCAFTQGMTFFGKNELEVVDSKQQPDKVISFMFSIEEYVLSEDVELKDGETIGFSEEQKLPISVGDGISVKGTTAKIGF</sequence>
<accession>E9SHU8</accession>
<evidence type="ECO:0000313" key="2">
    <source>
        <dbReference type="EMBL" id="EGC01234.1"/>
    </source>
</evidence>
<dbReference type="Proteomes" id="UP000004259">
    <property type="component" value="Unassembled WGS sequence"/>
</dbReference>
<keyword evidence="3" id="KW-1185">Reference proteome</keyword>
<gene>
    <name evidence="2" type="ORF">CUS_7050</name>
</gene>
<protein>
    <recommendedName>
        <fullName evidence="1">DUF4261 domain-containing protein</fullName>
    </recommendedName>
</protein>
<dbReference type="eggNOG" id="ENOG502ZA5G">
    <property type="taxonomic scope" value="Bacteria"/>
</dbReference>
<feature type="domain" description="DUF4261" evidence="1">
    <location>
        <begin position="178"/>
        <end position="250"/>
    </location>
</feature>
<comment type="caution">
    <text evidence="2">The sequence shown here is derived from an EMBL/GenBank/DDBJ whole genome shotgun (WGS) entry which is preliminary data.</text>
</comment>
<proteinExistence type="predicted"/>
<dbReference type="AlphaFoldDB" id="E9SHU8"/>
<dbReference type="InterPro" id="IPR025357">
    <property type="entry name" value="DUF4261"/>
</dbReference>
<dbReference type="STRING" id="246199.CUS_7050"/>
<dbReference type="OrthoDB" id="4827574at2"/>
<organism evidence="2 3">
    <name type="scientific">Ruminococcus albus 8</name>
    <dbReference type="NCBI Taxonomy" id="246199"/>
    <lineage>
        <taxon>Bacteria</taxon>
        <taxon>Bacillati</taxon>
        <taxon>Bacillota</taxon>
        <taxon>Clostridia</taxon>
        <taxon>Eubacteriales</taxon>
        <taxon>Oscillospiraceae</taxon>
        <taxon>Ruminococcus</taxon>
    </lineage>
</organism>
<evidence type="ECO:0000259" key="1">
    <source>
        <dbReference type="Pfam" id="PF14080"/>
    </source>
</evidence>
<name>E9SHU8_RUMAL</name>
<dbReference type="EMBL" id="ADKM02000134">
    <property type="protein sequence ID" value="EGC01234.1"/>
    <property type="molecule type" value="Genomic_DNA"/>
</dbReference>